<reference evidence="2" key="1">
    <citation type="submission" date="2016-10" db="EMBL/GenBank/DDBJ databases">
        <authorList>
            <person name="Varghese N."/>
            <person name="Submissions S."/>
        </authorList>
    </citation>
    <scope>NUCLEOTIDE SEQUENCE [LARGE SCALE GENOMIC DNA]</scope>
    <source>
        <strain evidence="2">DSM 16995</strain>
    </source>
</reference>
<evidence type="ECO:0000313" key="1">
    <source>
        <dbReference type="EMBL" id="SDK76971.1"/>
    </source>
</evidence>
<dbReference type="GO" id="GO:0004527">
    <property type="term" value="F:exonuclease activity"/>
    <property type="evidence" value="ECO:0007669"/>
    <property type="project" value="UniProtKB-KW"/>
</dbReference>
<dbReference type="AlphaFoldDB" id="A0A1G9ELP5"/>
<accession>A0A1G9ELP5</accession>
<protein>
    <submittedName>
        <fullName evidence="1">Putative exonuclease, RdgC</fullName>
    </submittedName>
</protein>
<evidence type="ECO:0000313" key="2">
    <source>
        <dbReference type="Proteomes" id="UP000199053"/>
    </source>
</evidence>
<organism evidence="1 2">
    <name type="scientific">Maridesulfovibrio ferrireducens</name>
    <dbReference type="NCBI Taxonomy" id="246191"/>
    <lineage>
        <taxon>Bacteria</taxon>
        <taxon>Pseudomonadati</taxon>
        <taxon>Thermodesulfobacteriota</taxon>
        <taxon>Desulfovibrionia</taxon>
        <taxon>Desulfovibrionales</taxon>
        <taxon>Desulfovibrionaceae</taxon>
        <taxon>Maridesulfovibrio</taxon>
    </lineage>
</organism>
<dbReference type="OrthoDB" id="9793997at2"/>
<proteinExistence type="predicted"/>
<gene>
    <name evidence="1" type="ORF">SAMN05660337_1170</name>
</gene>
<keyword evidence="1" id="KW-0378">Hydrolase</keyword>
<sequence>MPILSASVGLTRYRIVEEVEDDLIRSIPNLLVKYAFKDIDHTAEERSFGWVNMDDMLDDKWSISPPEKGQYYTFSLRLDTRRIQPAVLKKHLQIALNHELEEAKKEGKNFISRDRKRELKEQVTLKIRARSLPIPAIFDAVWNVPDNRLYFACSNSKVLDMFEEYFTDTFELTLEPLTPFFLAMDMLGEDAAQKLESLDPTYFVG</sequence>
<name>A0A1G9ELP5_9BACT</name>
<keyword evidence="1" id="KW-0540">Nuclease</keyword>
<dbReference type="STRING" id="246191.SAMN05660337_1170"/>
<dbReference type="Proteomes" id="UP000199053">
    <property type="component" value="Unassembled WGS sequence"/>
</dbReference>
<keyword evidence="2" id="KW-1185">Reference proteome</keyword>
<dbReference type="EMBL" id="FNGA01000002">
    <property type="protein sequence ID" value="SDK76971.1"/>
    <property type="molecule type" value="Genomic_DNA"/>
</dbReference>
<dbReference type="RefSeq" id="WP_092159214.1">
    <property type="nucleotide sequence ID" value="NZ_FNGA01000002.1"/>
</dbReference>
<keyword evidence="1" id="KW-0269">Exonuclease</keyword>